<dbReference type="SMART" id="SM00304">
    <property type="entry name" value="HAMP"/>
    <property type="match status" value="1"/>
</dbReference>
<dbReference type="Pfam" id="PF25601">
    <property type="entry name" value="AAA_lid_14"/>
    <property type="match status" value="1"/>
</dbReference>
<dbReference type="SUPFAM" id="SSF158472">
    <property type="entry name" value="HAMP domain-like"/>
    <property type="match status" value="1"/>
</dbReference>
<dbReference type="InterPro" id="IPR029016">
    <property type="entry name" value="GAF-like_dom_sf"/>
</dbReference>
<feature type="domain" description="HAMP" evidence="8">
    <location>
        <begin position="203"/>
        <end position="255"/>
    </location>
</feature>
<dbReference type="PROSITE" id="PS00688">
    <property type="entry name" value="SIGMA54_INTERACT_3"/>
    <property type="match status" value="1"/>
</dbReference>
<keyword evidence="5" id="KW-0804">Transcription</keyword>
<dbReference type="FunFam" id="3.40.50.300:FF:000006">
    <property type="entry name" value="DNA-binding transcriptional regulator NtrC"/>
    <property type="match status" value="1"/>
</dbReference>
<dbReference type="PROSITE" id="PS50885">
    <property type="entry name" value="HAMP"/>
    <property type="match status" value="1"/>
</dbReference>
<feature type="domain" description="Sigma-54 factor interaction" evidence="7">
    <location>
        <begin position="437"/>
        <end position="666"/>
    </location>
</feature>
<feature type="transmembrane region" description="Helical" evidence="6">
    <location>
        <begin position="184"/>
        <end position="202"/>
    </location>
</feature>
<dbReference type="SUPFAM" id="SSF46689">
    <property type="entry name" value="Homeodomain-like"/>
    <property type="match status" value="1"/>
</dbReference>
<dbReference type="InterPro" id="IPR027417">
    <property type="entry name" value="P-loop_NTPase"/>
</dbReference>
<dbReference type="GO" id="GO:0043565">
    <property type="term" value="F:sequence-specific DNA binding"/>
    <property type="evidence" value="ECO:0007669"/>
    <property type="project" value="InterPro"/>
</dbReference>
<reference evidence="9" key="1">
    <citation type="submission" date="2016-08" db="EMBL/GenBank/DDBJ databases">
        <authorList>
            <person name="Seilhamer J.J."/>
        </authorList>
    </citation>
    <scope>NUCLEOTIDE SEQUENCE</scope>
    <source>
        <strain evidence="9">86-1</strain>
    </source>
</reference>
<keyword evidence="6" id="KW-1133">Transmembrane helix</keyword>
<evidence type="ECO:0000259" key="8">
    <source>
        <dbReference type="PROSITE" id="PS50885"/>
    </source>
</evidence>
<dbReference type="GO" id="GO:0007165">
    <property type="term" value="P:signal transduction"/>
    <property type="evidence" value="ECO:0007669"/>
    <property type="project" value="InterPro"/>
</dbReference>
<dbReference type="InterPro" id="IPR002078">
    <property type="entry name" value="Sigma_54_int"/>
</dbReference>
<keyword evidence="2" id="KW-0067">ATP-binding</keyword>
<name>A0A212L6A2_9BACT</name>
<organism evidence="9">
    <name type="scientific">uncultured Desulfovibrio sp</name>
    <dbReference type="NCBI Taxonomy" id="167968"/>
    <lineage>
        <taxon>Bacteria</taxon>
        <taxon>Pseudomonadati</taxon>
        <taxon>Thermodesulfobacteriota</taxon>
        <taxon>Desulfovibrionia</taxon>
        <taxon>Desulfovibrionales</taxon>
        <taxon>Desulfovibrionaceae</taxon>
        <taxon>Desulfovibrio</taxon>
        <taxon>environmental samples</taxon>
    </lineage>
</organism>
<dbReference type="CDD" id="cd00009">
    <property type="entry name" value="AAA"/>
    <property type="match status" value="1"/>
</dbReference>
<dbReference type="EMBL" id="FMJC01000002">
    <property type="protein sequence ID" value="SCM73048.1"/>
    <property type="molecule type" value="Genomic_DNA"/>
</dbReference>
<dbReference type="SUPFAM" id="SSF55781">
    <property type="entry name" value="GAF domain-like"/>
    <property type="match status" value="1"/>
</dbReference>
<dbReference type="GO" id="GO:0006355">
    <property type="term" value="P:regulation of DNA-templated transcription"/>
    <property type="evidence" value="ECO:0007669"/>
    <property type="project" value="InterPro"/>
</dbReference>
<sequence>MGKLSLKATVLLAMGVLVVSSCLLTAFIAAERYSQSLEQALTRHARSITQSLAGPIAEMVLINDIIGVQRLLDTQFDRDIEQGYALLEIQGRVYAHTFEHRMPDILLPPPVKTGEPHEAPADAGMREEKGVPAGVVERIVTLSNGRRYHEIAWPLLDGHAGVLRMGFSQRDIDMRISQLWKETAGLTFIILLLALIAGTLWLRRVGRPLAALSRALDSVGRGNLTTRVAVYGQNEVAVMARAFNSMSEKLEGTMLSMEAQAAALHRSHRQLRLCNDIVTAFAALDGLEIMARRLPDYLSDIAPVPYCLLFLEHDRNCVVTAQGRACTPLFGRDAWDSALQLLEGRENVFTTSGLKEPLASPEVSACPCQTVVCIVHEHVLCGALIAGHGPKGMDEADLAALALVLNQIAGSISRALRYEKESRGQRLHDGVDNFNGMLGRSSRMRAIFQRIADVASSDATVLITGESGTGKELAARAIHNLSGRREKPFVVINCAAYPESLLESELFGYEKGAFTGALRQKPGRFEQADGGTVFLDEIGEISPVAQVRLLRVLQTRQFERVGGEETLTVNVRVLAATNRDLAAEVRKGQFREDLYYRLDVISLVMPPLRDRPGDLPLLARHFLESLARRTGRQPCTLSPAAIRLLMAYDWPGNVRELENMLEQCATLSRHGAITPADLPERMRVFNVSGASGRPSSISHSAAAQTLEDKEATAIREALEHCAWSRKDAAARLGIGRTTLYSKMKRYGIRPPEAS</sequence>
<keyword evidence="3" id="KW-0805">Transcription regulation</keyword>
<dbReference type="SMART" id="SM00382">
    <property type="entry name" value="AAA"/>
    <property type="match status" value="1"/>
</dbReference>
<evidence type="ECO:0000256" key="6">
    <source>
        <dbReference type="SAM" id="Phobius"/>
    </source>
</evidence>
<dbReference type="AlphaFoldDB" id="A0A212L6A2"/>
<keyword evidence="6" id="KW-0472">Membrane</keyword>
<dbReference type="Gene3D" id="3.40.50.300">
    <property type="entry name" value="P-loop containing nucleotide triphosphate hydrolases"/>
    <property type="match status" value="1"/>
</dbReference>
<dbReference type="Gene3D" id="3.30.450.40">
    <property type="match status" value="1"/>
</dbReference>
<accession>A0A212L6A2</accession>
<dbReference type="InterPro" id="IPR009057">
    <property type="entry name" value="Homeodomain-like_sf"/>
</dbReference>
<proteinExistence type="predicted"/>
<dbReference type="InterPro" id="IPR003660">
    <property type="entry name" value="HAMP_dom"/>
</dbReference>
<dbReference type="PANTHER" id="PTHR32071:SF117">
    <property type="entry name" value="PTS-DEPENDENT DIHYDROXYACETONE KINASE OPERON REGULATORY PROTEIN-RELATED"/>
    <property type="match status" value="1"/>
</dbReference>
<evidence type="ECO:0000256" key="2">
    <source>
        <dbReference type="ARBA" id="ARBA00022840"/>
    </source>
</evidence>
<dbReference type="Gene3D" id="1.10.8.60">
    <property type="match status" value="1"/>
</dbReference>
<keyword evidence="1" id="KW-0547">Nucleotide-binding</keyword>
<feature type="transmembrane region" description="Helical" evidence="6">
    <location>
        <begin position="6"/>
        <end position="30"/>
    </location>
</feature>
<dbReference type="GO" id="GO:0005524">
    <property type="term" value="F:ATP binding"/>
    <property type="evidence" value="ECO:0007669"/>
    <property type="project" value="UniProtKB-KW"/>
</dbReference>
<dbReference type="PROSITE" id="PS51257">
    <property type="entry name" value="PROKAR_LIPOPROTEIN"/>
    <property type="match status" value="1"/>
</dbReference>
<protein>
    <submittedName>
        <fullName evidence="9">HAMP domain protein</fullName>
    </submittedName>
</protein>
<evidence type="ECO:0000313" key="9">
    <source>
        <dbReference type="EMBL" id="SCM73048.1"/>
    </source>
</evidence>
<evidence type="ECO:0000259" key="7">
    <source>
        <dbReference type="PROSITE" id="PS50045"/>
    </source>
</evidence>
<dbReference type="Gene3D" id="6.10.340.10">
    <property type="match status" value="1"/>
</dbReference>
<evidence type="ECO:0000256" key="5">
    <source>
        <dbReference type="ARBA" id="ARBA00023163"/>
    </source>
</evidence>
<dbReference type="InterPro" id="IPR003593">
    <property type="entry name" value="AAA+_ATPase"/>
</dbReference>
<dbReference type="InterPro" id="IPR058031">
    <property type="entry name" value="AAA_lid_NorR"/>
</dbReference>
<dbReference type="Pfam" id="PF00158">
    <property type="entry name" value="Sigma54_activat"/>
    <property type="match status" value="1"/>
</dbReference>
<dbReference type="GO" id="GO:0016020">
    <property type="term" value="C:membrane"/>
    <property type="evidence" value="ECO:0007669"/>
    <property type="project" value="InterPro"/>
</dbReference>
<dbReference type="RefSeq" id="WP_179980483.1">
    <property type="nucleotide sequence ID" value="NZ_LT608333.1"/>
</dbReference>
<evidence type="ECO:0000256" key="1">
    <source>
        <dbReference type="ARBA" id="ARBA00022741"/>
    </source>
</evidence>
<dbReference type="Pfam" id="PF00672">
    <property type="entry name" value="HAMP"/>
    <property type="match status" value="1"/>
</dbReference>
<dbReference type="SUPFAM" id="SSF52540">
    <property type="entry name" value="P-loop containing nucleoside triphosphate hydrolases"/>
    <property type="match status" value="1"/>
</dbReference>
<keyword evidence="6" id="KW-0812">Transmembrane</keyword>
<dbReference type="PROSITE" id="PS00676">
    <property type="entry name" value="SIGMA54_INTERACT_2"/>
    <property type="match status" value="1"/>
</dbReference>
<keyword evidence="4" id="KW-0238">DNA-binding</keyword>
<dbReference type="PANTHER" id="PTHR32071">
    <property type="entry name" value="TRANSCRIPTIONAL REGULATORY PROTEIN"/>
    <property type="match status" value="1"/>
</dbReference>
<dbReference type="InterPro" id="IPR025944">
    <property type="entry name" value="Sigma_54_int_dom_CS"/>
</dbReference>
<dbReference type="CDD" id="cd06225">
    <property type="entry name" value="HAMP"/>
    <property type="match status" value="1"/>
</dbReference>
<gene>
    <name evidence="9" type="ORF">KL86DES1_20999</name>
</gene>
<dbReference type="PROSITE" id="PS50045">
    <property type="entry name" value="SIGMA54_INTERACT_4"/>
    <property type="match status" value="1"/>
</dbReference>
<dbReference type="InterPro" id="IPR025943">
    <property type="entry name" value="Sigma_54_int_dom_ATP-bd_2"/>
</dbReference>
<dbReference type="InterPro" id="IPR002197">
    <property type="entry name" value="HTH_Fis"/>
</dbReference>
<dbReference type="Gene3D" id="1.10.10.60">
    <property type="entry name" value="Homeodomain-like"/>
    <property type="match status" value="1"/>
</dbReference>
<evidence type="ECO:0000256" key="3">
    <source>
        <dbReference type="ARBA" id="ARBA00023015"/>
    </source>
</evidence>
<dbReference type="Pfam" id="PF02954">
    <property type="entry name" value="HTH_8"/>
    <property type="match status" value="1"/>
</dbReference>
<evidence type="ECO:0000256" key="4">
    <source>
        <dbReference type="ARBA" id="ARBA00023125"/>
    </source>
</evidence>
<dbReference type="PRINTS" id="PR01590">
    <property type="entry name" value="HTHFIS"/>
</dbReference>